<feature type="transmembrane region" description="Helical" evidence="5">
    <location>
        <begin position="199"/>
        <end position="219"/>
    </location>
</feature>
<feature type="transmembrane region" description="Helical" evidence="5">
    <location>
        <begin position="116"/>
        <end position="134"/>
    </location>
</feature>
<evidence type="ECO:0000313" key="7">
    <source>
        <dbReference type="Proteomes" id="UP000046392"/>
    </source>
</evidence>
<dbReference type="WBParaSite" id="SPAL_0001385300.1">
    <property type="protein sequence ID" value="SPAL_0001385300.1"/>
    <property type="gene ID" value="SPAL_0001385300"/>
</dbReference>
<evidence type="ECO:0000313" key="8">
    <source>
        <dbReference type="WBParaSite" id="SPAL_0001385300.1"/>
    </source>
</evidence>
<feature type="transmembrane region" description="Helical" evidence="5">
    <location>
        <begin position="380"/>
        <end position="398"/>
    </location>
</feature>
<dbReference type="PROSITE" id="PS00216">
    <property type="entry name" value="SUGAR_TRANSPORT_1"/>
    <property type="match status" value="1"/>
</dbReference>
<feature type="transmembrane region" description="Helical" evidence="5">
    <location>
        <begin position="315"/>
        <end position="336"/>
    </location>
</feature>
<sequence length="517" mass="58731">MNDEEVKEVKKETSIEDLFKFGKYTIILCILLQLMIVNQLGNLFFMSFSGLPPKLLRCGDVNFDGLSDKEACIQYENIIKNGNGTNCQAEMEYVFKSVNVEFNYLCNDRIKMKNSISIEIVGFIIGSLIGGFFSDRIGRRHVIFFGICGSCVFGLLVSFSQGLVDFIVFRCVIGFFNGVSLAVLPVYIIEMINKKDRLWIMNVITWAPTAVIFSILAFIAKDWRILARLSSALAIPAIFLVWFVEESPRWLIQKNKVDKARESLRKICLINFGRTKNIDEIVDESIAVELKKHRKSILENNRNYTFKDLYSTWEFASYSITLVLVYFTGSFAKYGIVYNMENVSGSPYLNIIFIGLSRYAMNLSVAACDIKFKSLGRRHIMITFILGITFSTIIIGALKSLGKTAEYGLLIRILQIGVVGFTSQFYLIGALCSSELFPTPIRNMANGQLQFFSRIGTLLAPYLFYLPYPYISLSILTLFTATMFSYFIPETKGKPLPESMPTLRNKNDQELKEMIKA</sequence>
<keyword evidence="4 5" id="KW-0472">Membrane</keyword>
<proteinExistence type="predicted"/>
<feature type="domain" description="Major facilitator superfamily (MFS) profile" evidence="6">
    <location>
        <begin position="34"/>
        <end position="492"/>
    </location>
</feature>
<dbReference type="InterPro" id="IPR020846">
    <property type="entry name" value="MFS_dom"/>
</dbReference>
<dbReference type="PANTHER" id="PTHR24064">
    <property type="entry name" value="SOLUTE CARRIER FAMILY 22 MEMBER"/>
    <property type="match status" value="1"/>
</dbReference>
<dbReference type="AlphaFoldDB" id="A0A0N5C7D9"/>
<dbReference type="InterPro" id="IPR005828">
    <property type="entry name" value="MFS_sugar_transport-like"/>
</dbReference>
<accession>A0A0N5C7D9</accession>
<evidence type="ECO:0000256" key="3">
    <source>
        <dbReference type="ARBA" id="ARBA00022989"/>
    </source>
</evidence>
<name>A0A0N5C7D9_STREA</name>
<dbReference type="PROSITE" id="PS50850">
    <property type="entry name" value="MFS"/>
    <property type="match status" value="1"/>
</dbReference>
<evidence type="ECO:0000256" key="1">
    <source>
        <dbReference type="ARBA" id="ARBA00004141"/>
    </source>
</evidence>
<dbReference type="PROSITE" id="PS00217">
    <property type="entry name" value="SUGAR_TRANSPORT_2"/>
    <property type="match status" value="1"/>
</dbReference>
<reference evidence="8" key="1">
    <citation type="submission" date="2017-02" db="UniProtKB">
        <authorList>
            <consortium name="WormBaseParasite"/>
        </authorList>
    </citation>
    <scope>IDENTIFICATION</scope>
</reference>
<dbReference type="GO" id="GO:0022857">
    <property type="term" value="F:transmembrane transporter activity"/>
    <property type="evidence" value="ECO:0007669"/>
    <property type="project" value="InterPro"/>
</dbReference>
<dbReference type="STRING" id="174720.A0A0N5C7D9"/>
<dbReference type="Pfam" id="PF00083">
    <property type="entry name" value="Sugar_tr"/>
    <property type="match status" value="1"/>
</dbReference>
<keyword evidence="2 5" id="KW-0812">Transmembrane</keyword>
<evidence type="ECO:0000256" key="2">
    <source>
        <dbReference type="ARBA" id="ARBA00022692"/>
    </source>
</evidence>
<comment type="subcellular location">
    <subcellularLocation>
        <location evidence="1">Membrane</location>
        <topology evidence="1">Multi-pass membrane protein</topology>
    </subcellularLocation>
</comment>
<feature type="transmembrane region" description="Helical" evidence="5">
    <location>
        <begin position="410"/>
        <end position="432"/>
    </location>
</feature>
<keyword evidence="7" id="KW-1185">Reference proteome</keyword>
<dbReference type="SUPFAM" id="SSF103473">
    <property type="entry name" value="MFS general substrate transporter"/>
    <property type="match status" value="1"/>
</dbReference>
<keyword evidence="3 5" id="KW-1133">Transmembrane helix</keyword>
<dbReference type="Proteomes" id="UP000046392">
    <property type="component" value="Unplaced"/>
</dbReference>
<dbReference type="InterPro" id="IPR005829">
    <property type="entry name" value="Sugar_transporter_CS"/>
</dbReference>
<evidence type="ECO:0000259" key="6">
    <source>
        <dbReference type="PROSITE" id="PS50850"/>
    </source>
</evidence>
<dbReference type="InterPro" id="IPR036259">
    <property type="entry name" value="MFS_trans_sf"/>
</dbReference>
<dbReference type="GO" id="GO:0016020">
    <property type="term" value="C:membrane"/>
    <property type="evidence" value="ECO:0007669"/>
    <property type="project" value="UniProtKB-SubCell"/>
</dbReference>
<evidence type="ECO:0000256" key="4">
    <source>
        <dbReference type="ARBA" id="ARBA00023136"/>
    </source>
</evidence>
<feature type="transmembrane region" description="Helical" evidence="5">
    <location>
        <begin position="225"/>
        <end position="244"/>
    </location>
</feature>
<feature type="transmembrane region" description="Helical" evidence="5">
    <location>
        <begin position="470"/>
        <end position="488"/>
    </location>
</feature>
<feature type="transmembrane region" description="Helical" evidence="5">
    <location>
        <begin position="21"/>
        <end position="45"/>
    </location>
</feature>
<dbReference type="Gene3D" id="1.20.1250.20">
    <property type="entry name" value="MFS general substrate transporter like domains"/>
    <property type="match status" value="1"/>
</dbReference>
<organism evidence="7 8">
    <name type="scientific">Strongyloides papillosus</name>
    <name type="common">Intestinal threadworm</name>
    <dbReference type="NCBI Taxonomy" id="174720"/>
    <lineage>
        <taxon>Eukaryota</taxon>
        <taxon>Metazoa</taxon>
        <taxon>Ecdysozoa</taxon>
        <taxon>Nematoda</taxon>
        <taxon>Chromadorea</taxon>
        <taxon>Rhabditida</taxon>
        <taxon>Tylenchina</taxon>
        <taxon>Panagrolaimomorpha</taxon>
        <taxon>Strongyloidoidea</taxon>
        <taxon>Strongyloididae</taxon>
        <taxon>Strongyloides</taxon>
    </lineage>
</organism>
<feature type="transmembrane region" description="Helical" evidence="5">
    <location>
        <begin position="166"/>
        <end position="187"/>
    </location>
</feature>
<evidence type="ECO:0000256" key="5">
    <source>
        <dbReference type="SAM" id="Phobius"/>
    </source>
</evidence>
<protein>
    <submittedName>
        <fullName evidence="8">MFS domain-containing protein</fullName>
    </submittedName>
</protein>
<feature type="transmembrane region" description="Helical" evidence="5">
    <location>
        <begin position="141"/>
        <end position="160"/>
    </location>
</feature>